<accession>A0A067RRF4</accession>
<sequence length="152" mass="17425">MLVGGHGESNPNTTWLQSRGLWISYILGVLTLHLILLSVPILSVPLAWTLTNLIHNACHFVFLHVLKGAPWIPQDQGDCRILTHWEQIDYGQQFTATRKFLTVVPIILFLLTSFYTRYATGHFIVNFVSMVLVVLPKLPQFHRVRLFGINKY</sequence>
<proteinExistence type="inferred from homology"/>
<dbReference type="PANTHER" id="PTHR12665">
    <property type="entry name" value="ORMDL PROTEINS"/>
    <property type="match status" value="1"/>
</dbReference>
<evidence type="ECO:0000256" key="6">
    <source>
        <dbReference type="SAM" id="Phobius"/>
    </source>
</evidence>
<dbReference type="GO" id="GO:0005789">
    <property type="term" value="C:endoplasmic reticulum membrane"/>
    <property type="evidence" value="ECO:0007669"/>
    <property type="project" value="InterPro"/>
</dbReference>
<comment type="subcellular location">
    <subcellularLocation>
        <location evidence="1">Membrane</location>
        <topology evidence="1">Multi-pass membrane protein</topology>
    </subcellularLocation>
</comment>
<organism evidence="7 8">
    <name type="scientific">Zootermopsis nevadensis</name>
    <name type="common">Dampwood termite</name>
    <dbReference type="NCBI Taxonomy" id="136037"/>
    <lineage>
        <taxon>Eukaryota</taxon>
        <taxon>Metazoa</taxon>
        <taxon>Ecdysozoa</taxon>
        <taxon>Arthropoda</taxon>
        <taxon>Hexapoda</taxon>
        <taxon>Insecta</taxon>
        <taxon>Pterygota</taxon>
        <taxon>Neoptera</taxon>
        <taxon>Polyneoptera</taxon>
        <taxon>Dictyoptera</taxon>
        <taxon>Blattodea</taxon>
        <taxon>Blattoidea</taxon>
        <taxon>Termitoidae</taxon>
        <taxon>Termopsidae</taxon>
        <taxon>Zootermopsis</taxon>
    </lineage>
</organism>
<evidence type="ECO:0000256" key="1">
    <source>
        <dbReference type="ARBA" id="ARBA00004141"/>
    </source>
</evidence>
<evidence type="ECO:0000313" key="8">
    <source>
        <dbReference type="Proteomes" id="UP000027135"/>
    </source>
</evidence>
<evidence type="ECO:0000256" key="4">
    <source>
        <dbReference type="ARBA" id="ARBA00022989"/>
    </source>
</evidence>
<comment type="similarity">
    <text evidence="2">Belongs to the ORM family.</text>
</comment>
<dbReference type="eggNOG" id="KOG3319">
    <property type="taxonomic scope" value="Eukaryota"/>
</dbReference>
<dbReference type="OrthoDB" id="1932233at2759"/>
<dbReference type="Pfam" id="PF04061">
    <property type="entry name" value="ORMDL"/>
    <property type="match status" value="1"/>
</dbReference>
<evidence type="ECO:0000256" key="2">
    <source>
        <dbReference type="ARBA" id="ARBA00007649"/>
    </source>
</evidence>
<gene>
    <name evidence="7" type="ORF">L798_07101</name>
</gene>
<evidence type="ECO:0000256" key="5">
    <source>
        <dbReference type="ARBA" id="ARBA00023136"/>
    </source>
</evidence>
<dbReference type="Proteomes" id="UP000027135">
    <property type="component" value="Unassembled WGS sequence"/>
</dbReference>
<dbReference type="OMA" id="STHYTHF"/>
<dbReference type="PIRSF" id="PIRSF018147">
    <property type="entry name" value="ORMDL"/>
    <property type="match status" value="1"/>
</dbReference>
<keyword evidence="3 6" id="KW-0812">Transmembrane</keyword>
<dbReference type="EMBL" id="KK852470">
    <property type="protein sequence ID" value="KDR23200.1"/>
    <property type="molecule type" value="Genomic_DNA"/>
</dbReference>
<feature type="transmembrane region" description="Helical" evidence="6">
    <location>
        <begin position="20"/>
        <end position="42"/>
    </location>
</feature>
<protein>
    <submittedName>
        <fullName evidence="7">ORM1-like protein 3</fullName>
    </submittedName>
</protein>
<dbReference type="STRING" id="136037.A0A067RRF4"/>
<dbReference type="FunCoup" id="A0A067RRF4">
    <property type="interactions" value="887"/>
</dbReference>
<reference evidence="7 8" key="1">
    <citation type="journal article" date="2014" name="Nat. Commun.">
        <title>Molecular traces of alternative social organization in a termite genome.</title>
        <authorList>
            <person name="Terrapon N."/>
            <person name="Li C."/>
            <person name="Robertson H.M."/>
            <person name="Ji L."/>
            <person name="Meng X."/>
            <person name="Booth W."/>
            <person name="Chen Z."/>
            <person name="Childers C.P."/>
            <person name="Glastad K.M."/>
            <person name="Gokhale K."/>
            <person name="Gowin J."/>
            <person name="Gronenberg W."/>
            <person name="Hermansen R.A."/>
            <person name="Hu H."/>
            <person name="Hunt B.G."/>
            <person name="Huylmans A.K."/>
            <person name="Khalil S.M."/>
            <person name="Mitchell R.D."/>
            <person name="Munoz-Torres M.C."/>
            <person name="Mustard J.A."/>
            <person name="Pan H."/>
            <person name="Reese J.T."/>
            <person name="Scharf M.E."/>
            <person name="Sun F."/>
            <person name="Vogel H."/>
            <person name="Xiao J."/>
            <person name="Yang W."/>
            <person name="Yang Z."/>
            <person name="Yang Z."/>
            <person name="Zhou J."/>
            <person name="Zhu J."/>
            <person name="Brent C.S."/>
            <person name="Elsik C.G."/>
            <person name="Goodisman M.A."/>
            <person name="Liberles D.A."/>
            <person name="Roe R.M."/>
            <person name="Vargo E.L."/>
            <person name="Vilcinskas A."/>
            <person name="Wang J."/>
            <person name="Bornberg-Bauer E."/>
            <person name="Korb J."/>
            <person name="Zhang G."/>
            <person name="Liebig J."/>
        </authorList>
    </citation>
    <scope>NUCLEOTIDE SEQUENCE [LARGE SCALE GENOMIC DNA]</scope>
    <source>
        <tissue evidence="7">Whole organism</tissue>
    </source>
</reference>
<dbReference type="InParanoid" id="A0A067RRF4"/>
<evidence type="ECO:0000256" key="3">
    <source>
        <dbReference type="ARBA" id="ARBA00022692"/>
    </source>
</evidence>
<keyword evidence="8" id="KW-1185">Reference proteome</keyword>
<dbReference type="InterPro" id="IPR007203">
    <property type="entry name" value="ORMDL"/>
</dbReference>
<keyword evidence="4 6" id="KW-1133">Transmembrane helix</keyword>
<evidence type="ECO:0000313" key="7">
    <source>
        <dbReference type="EMBL" id="KDR23200.1"/>
    </source>
</evidence>
<dbReference type="AlphaFoldDB" id="A0A067RRF4"/>
<feature type="transmembrane region" description="Helical" evidence="6">
    <location>
        <begin position="100"/>
        <end position="116"/>
    </location>
</feature>
<keyword evidence="5 6" id="KW-0472">Membrane</keyword>
<dbReference type="GO" id="GO:2000303">
    <property type="term" value="P:regulation of ceramide biosynthetic process"/>
    <property type="evidence" value="ECO:0007669"/>
    <property type="project" value="UniProtKB-ARBA"/>
</dbReference>
<name>A0A067RRF4_ZOONE</name>